<organism evidence="4 5">
    <name type="scientific">Mytilus galloprovincialis</name>
    <name type="common">Mediterranean mussel</name>
    <dbReference type="NCBI Taxonomy" id="29158"/>
    <lineage>
        <taxon>Eukaryota</taxon>
        <taxon>Metazoa</taxon>
        <taxon>Spiralia</taxon>
        <taxon>Lophotrochozoa</taxon>
        <taxon>Mollusca</taxon>
        <taxon>Bivalvia</taxon>
        <taxon>Autobranchia</taxon>
        <taxon>Pteriomorphia</taxon>
        <taxon>Mytilida</taxon>
        <taxon>Mytiloidea</taxon>
        <taxon>Mytilidae</taxon>
        <taxon>Mytilinae</taxon>
        <taxon>Mytilus</taxon>
    </lineage>
</organism>
<dbReference type="InterPro" id="IPR043129">
    <property type="entry name" value="ATPase_NBD"/>
</dbReference>
<dbReference type="PANTHER" id="PTHR14187">
    <property type="entry name" value="ALPHA KINASE/ELONGATION FACTOR 2 KINASE"/>
    <property type="match status" value="1"/>
</dbReference>
<protein>
    <recommendedName>
        <fullName evidence="6">Heat shock 70 kDa protein 12A</fullName>
    </recommendedName>
</protein>
<keyword evidence="5" id="KW-1185">Reference proteome</keyword>
<sequence>MVRNPMGSHSVPLYVADKAKQFMRTSAEVSLNFDVMANPLMVVAIDFGTTYSGYAFSTRSDFFREPLKIHANQAWNSGKKQLLSLKTPTCLLLGKNKETVAFGYEAEDAYAELVLDNKHKNYYYFDKFKMRLYENKDVNCEMEIADIVGKKMLATEVFGKSIKALSDHFVDLLKTEGASIEWSEIQWVLTVPAIWSDKAKQFMRTSAEVADIQGGNLLIALEPEAASIYCQYLPNEKLTGKDNSVNLGDDGVIYMIVDLGGGTADLTVHEKHKDGSIKELCRANGEDCGGTSVDAAFIRLFDKISGFAMINKLKKDDPSSYLDLTREFETVKRKIDSSSTGKVNFCIPLSTINSICKKQKRCELEELIQKSSFKNKILIRGDKIRIDADLIKSLFAKPIEKITALVKEMNTQLKATDIPLIVMVGGFSECKLIQSALKQAFPQKRVIVPEDAGISVLKGAVLYGHHPEFIASRVIRYSYGTDSYVDFDPFVHDASRKEIMQGKEKCEVFDFIIHQHTQAVIGSEIQRSYFTMYPFQTAMPITLYVSTNENPKYVDEEGCSKFGEVVVDIPHPSEENRTVIVNYNFGKTELTVSAREVKFGSSCRTRIKLL</sequence>
<dbReference type="GO" id="GO:0005524">
    <property type="term" value="F:ATP binding"/>
    <property type="evidence" value="ECO:0007669"/>
    <property type="project" value="UniProtKB-KW"/>
</dbReference>
<keyword evidence="3" id="KW-0067">ATP-binding</keyword>
<keyword evidence="2" id="KW-0547">Nucleotide-binding</keyword>
<evidence type="ECO:0000256" key="3">
    <source>
        <dbReference type="ARBA" id="ARBA00022840"/>
    </source>
</evidence>
<dbReference type="CDD" id="cd10229">
    <property type="entry name" value="ASKHA_NBD_HSP70_HSPA12"/>
    <property type="match status" value="1"/>
</dbReference>
<evidence type="ECO:0000256" key="1">
    <source>
        <dbReference type="ARBA" id="ARBA00007381"/>
    </source>
</evidence>
<dbReference type="PANTHER" id="PTHR14187:SF5">
    <property type="entry name" value="HEAT SHOCK 70 KDA PROTEIN 12A"/>
    <property type="match status" value="1"/>
</dbReference>
<dbReference type="Proteomes" id="UP000596742">
    <property type="component" value="Unassembled WGS sequence"/>
</dbReference>
<comment type="caution">
    <text evidence="4">The sequence shown here is derived from an EMBL/GenBank/DDBJ whole genome shotgun (WGS) entry which is preliminary data.</text>
</comment>
<evidence type="ECO:0008006" key="6">
    <source>
        <dbReference type="Google" id="ProtNLM"/>
    </source>
</evidence>
<dbReference type="AlphaFoldDB" id="A0A8B6DMJ6"/>
<comment type="similarity">
    <text evidence="1">Belongs to the heat shock protein 70 family.</text>
</comment>
<gene>
    <name evidence="4" type="ORF">MGAL_10B078776</name>
</gene>
<dbReference type="EMBL" id="UYJE01003749">
    <property type="protein sequence ID" value="VDI22024.1"/>
    <property type="molecule type" value="Genomic_DNA"/>
</dbReference>
<dbReference type="Pfam" id="PF00012">
    <property type="entry name" value="HSP70"/>
    <property type="match status" value="1"/>
</dbReference>
<dbReference type="Gene3D" id="3.30.420.40">
    <property type="match status" value="2"/>
</dbReference>
<proteinExistence type="inferred from homology"/>
<evidence type="ECO:0000256" key="2">
    <source>
        <dbReference type="ARBA" id="ARBA00022741"/>
    </source>
</evidence>
<dbReference type="OrthoDB" id="2963168at2759"/>
<reference evidence="4" key="1">
    <citation type="submission" date="2018-11" db="EMBL/GenBank/DDBJ databases">
        <authorList>
            <person name="Alioto T."/>
            <person name="Alioto T."/>
        </authorList>
    </citation>
    <scope>NUCLEOTIDE SEQUENCE</scope>
</reference>
<dbReference type="SUPFAM" id="SSF53067">
    <property type="entry name" value="Actin-like ATPase domain"/>
    <property type="match status" value="2"/>
</dbReference>
<evidence type="ECO:0000313" key="5">
    <source>
        <dbReference type="Proteomes" id="UP000596742"/>
    </source>
</evidence>
<dbReference type="InterPro" id="IPR013126">
    <property type="entry name" value="Hsp_70_fam"/>
</dbReference>
<dbReference type="GO" id="GO:0140662">
    <property type="term" value="F:ATP-dependent protein folding chaperone"/>
    <property type="evidence" value="ECO:0007669"/>
    <property type="project" value="InterPro"/>
</dbReference>
<name>A0A8B6DMJ6_MYTGA</name>
<accession>A0A8B6DMJ6</accession>
<evidence type="ECO:0000313" key="4">
    <source>
        <dbReference type="EMBL" id="VDI22024.1"/>
    </source>
</evidence>